<organism evidence="1 2">
    <name type="scientific">Paracidovorax valerianellae</name>
    <dbReference type="NCBI Taxonomy" id="187868"/>
    <lineage>
        <taxon>Bacteria</taxon>
        <taxon>Pseudomonadati</taxon>
        <taxon>Pseudomonadota</taxon>
        <taxon>Betaproteobacteria</taxon>
        <taxon>Burkholderiales</taxon>
        <taxon>Comamonadaceae</taxon>
        <taxon>Paracidovorax</taxon>
    </lineage>
</organism>
<proteinExistence type="predicted"/>
<dbReference type="RefSeq" id="WP_139160305.1">
    <property type="nucleotide sequence ID" value="NZ_FMZC01000002.1"/>
</dbReference>
<name>A0A1G6L6D9_9BURK</name>
<evidence type="ECO:0000313" key="1">
    <source>
        <dbReference type="EMBL" id="SDC38721.1"/>
    </source>
</evidence>
<evidence type="ECO:0000313" key="2">
    <source>
        <dbReference type="Proteomes" id="UP000198781"/>
    </source>
</evidence>
<reference evidence="1 2" key="1">
    <citation type="submission" date="2016-10" db="EMBL/GenBank/DDBJ databases">
        <authorList>
            <person name="de Groot N.N."/>
        </authorList>
    </citation>
    <scope>NUCLEOTIDE SEQUENCE [LARGE SCALE GENOMIC DNA]</scope>
    <source>
        <strain evidence="1 2">DSM 16619</strain>
    </source>
</reference>
<dbReference type="EMBL" id="FMZC01000002">
    <property type="protein sequence ID" value="SDC38721.1"/>
    <property type="molecule type" value="Genomic_DNA"/>
</dbReference>
<dbReference type="Proteomes" id="UP000198781">
    <property type="component" value="Unassembled WGS sequence"/>
</dbReference>
<keyword evidence="2" id="KW-1185">Reference proteome</keyword>
<protein>
    <submittedName>
        <fullName evidence="1">Uncharacterized protein</fullName>
    </submittedName>
</protein>
<dbReference type="AlphaFoldDB" id="A0A1G6L6D9"/>
<gene>
    <name evidence="1" type="ORF">SAMN05192589_10278</name>
</gene>
<accession>A0A1G6L6D9</accession>
<sequence>MDPTGIFAAISLSPLAFERFCDDHGKALVQDINYILANRAIDREYQEALAEARSQSATLTSFLNFQKSHPSPDSRYRRTLENYLHPGSDELIIQYDLASQTMFYFYILDRRNPDEIEDVPSFRVLREVVKYKDGDGTDYVALSSSATNFNTDPIWRSFTIQKTGWSRQPDGTSIPQHVISQLDGLSQKYYFDAIDRDLGLASAGTEEEAPWIYPKDHLHPCLLRHVTEQPMNLD</sequence>
<dbReference type="OrthoDB" id="9156019at2"/>
<dbReference type="STRING" id="187868.SAMN05192589_10278"/>